<comment type="caution">
    <text evidence="1">The sequence shown here is derived from an EMBL/GenBank/DDBJ whole genome shotgun (WGS) entry which is preliminary data.</text>
</comment>
<sequence length="158" mass="17889">MEMLRPVFIILSLYVFKPAATLPSPEVFAGTTPCGQLIRPLQNIAANKDCALVEWTLSLQRDEAQQPATWQLTAYSRHILPDNNYSQPGIKHEASGKWSIVQGTGAHNRSMIYVLDTGRPGYRLRFIKLSDNLLHLLDEKGRFMTGDPFQSYTLNRIK</sequence>
<dbReference type="AlphaFoldDB" id="A0A3N4MLS7"/>
<gene>
    <name evidence="1" type="ORF">EG028_01180</name>
</gene>
<accession>A0A3N4MLS7</accession>
<reference evidence="2" key="1">
    <citation type="submission" date="2018-11" db="EMBL/GenBank/DDBJ databases">
        <title>Chitinophaga lutea sp.nov., isolate from arsenic contaminated soil.</title>
        <authorList>
            <person name="Zong Y."/>
        </authorList>
    </citation>
    <scope>NUCLEOTIDE SEQUENCE [LARGE SCALE GENOMIC DNA]</scope>
    <source>
        <strain evidence="2">YLT18</strain>
    </source>
</reference>
<organism evidence="1 2">
    <name type="scientific">Chitinophaga barathri</name>
    <dbReference type="NCBI Taxonomy" id="1647451"/>
    <lineage>
        <taxon>Bacteria</taxon>
        <taxon>Pseudomonadati</taxon>
        <taxon>Bacteroidota</taxon>
        <taxon>Chitinophagia</taxon>
        <taxon>Chitinophagales</taxon>
        <taxon>Chitinophagaceae</taxon>
        <taxon>Chitinophaga</taxon>
    </lineage>
</organism>
<evidence type="ECO:0008006" key="3">
    <source>
        <dbReference type="Google" id="ProtNLM"/>
    </source>
</evidence>
<name>A0A3N4MLS7_9BACT</name>
<proteinExistence type="predicted"/>
<keyword evidence="2" id="KW-1185">Reference proteome</keyword>
<dbReference type="Proteomes" id="UP000279089">
    <property type="component" value="Unassembled WGS sequence"/>
</dbReference>
<protein>
    <recommendedName>
        <fullName evidence="3">Copper resistance protein NlpE</fullName>
    </recommendedName>
</protein>
<evidence type="ECO:0000313" key="2">
    <source>
        <dbReference type="Proteomes" id="UP000279089"/>
    </source>
</evidence>
<evidence type="ECO:0000313" key="1">
    <source>
        <dbReference type="EMBL" id="RPD42937.1"/>
    </source>
</evidence>
<dbReference type="EMBL" id="RMBX01000001">
    <property type="protein sequence ID" value="RPD42937.1"/>
    <property type="molecule type" value="Genomic_DNA"/>
</dbReference>
<dbReference type="Gene3D" id="2.40.128.640">
    <property type="match status" value="1"/>
</dbReference>
<dbReference type="RefSeq" id="WP_120514209.1">
    <property type="nucleotide sequence ID" value="NZ_QXZY01000001.1"/>
</dbReference>
<dbReference type="OrthoDB" id="680977at2"/>